<dbReference type="Gene3D" id="3.40.250.10">
    <property type="entry name" value="Rhodanese-like domain"/>
    <property type="match status" value="1"/>
</dbReference>
<protein>
    <recommendedName>
        <fullName evidence="1">Rhodanese domain-containing protein</fullName>
    </recommendedName>
</protein>
<dbReference type="EMBL" id="JARQWQ010000001">
    <property type="protein sequence ID" value="KAK2574226.1"/>
    <property type="molecule type" value="Genomic_DNA"/>
</dbReference>
<comment type="caution">
    <text evidence="2">The sequence shown here is derived from an EMBL/GenBank/DDBJ whole genome shotgun (WGS) entry which is preliminary data.</text>
</comment>
<keyword evidence="3" id="KW-1185">Reference proteome</keyword>
<accession>A0AAD9R701</accession>
<sequence>MAMKVTTEAVKLLFPEVSNISTDKLLRLMNTEDSEVILLDVRSEEEFKVSHLSKALLVNPETGDMEELMKLITEKGETAEEPITVVCYCSVGYRSSALAQKLHNELEKHGNQELKSKLVILNLEGSIFKWANEGKELEDHKGARTLFVHPYNVVWGRLLNSELRSYEPRDSHQ</sequence>
<evidence type="ECO:0000313" key="2">
    <source>
        <dbReference type="EMBL" id="KAK2574226.1"/>
    </source>
</evidence>
<dbReference type="InterPro" id="IPR001763">
    <property type="entry name" value="Rhodanese-like_dom"/>
</dbReference>
<gene>
    <name evidence="2" type="ORF">P5673_000364</name>
</gene>
<proteinExistence type="predicted"/>
<evidence type="ECO:0000259" key="1">
    <source>
        <dbReference type="PROSITE" id="PS50206"/>
    </source>
</evidence>
<evidence type="ECO:0000313" key="3">
    <source>
        <dbReference type="Proteomes" id="UP001249851"/>
    </source>
</evidence>
<dbReference type="SMART" id="SM00450">
    <property type="entry name" value="RHOD"/>
    <property type="match status" value="1"/>
</dbReference>
<organism evidence="2 3">
    <name type="scientific">Acropora cervicornis</name>
    <name type="common">Staghorn coral</name>
    <dbReference type="NCBI Taxonomy" id="6130"/>
    <lineage>
        <taxon>Eukaryota</taxon>
        <taxon>Metazoa</taxon>
        <taxon>Cnidaria</taxon>
        <taxon>Anthozoa</taxon>
        <taxon>Hexacorallia</taxon>
        <taxon>Scleractinia</taxon>
        <taxon>Astrocoeniina</taxon>
        <taxon>Acroporidae</taxon>
        <taxon>Acropora</taxon>
    </lineage>
</organism>
<dbReference type="SUPFAM" id="SSF52821">
    <property type="entry name" value="Rhodanese/Cell cycle control phosphatase"/>
    <property type="match status" value="1"/>
</dbReference>
<reference evidence="2" key="1">
    <citation type="journal article" date="2023" name="G3 (Bethesda)">
        <title>Whole genome assembly and annotation of the endangered Caribbean coral Acropora cervicornis.</title>
        <authorList>
            <person name="Selwyn J.D."/>
            <person name="Vollmer S.V."/>
        </authorList>
    </citation>
    <scope>NUCLEOTIDE SEQUENCE</scope>
    <source>
        <strain evidence="2">K2</strain>
    </source>
</reference>
<feature type="domain" description="Rhodanese" evidence="1">
    <location>
        <begin position="32"/>
        <end position="139"/>
    </location>
</feature>
<dbReference type="PROSITE" id="PS50206">
    <property type="entry name" value="RHODANESE_3"/>
    <property type="match status" value="1"/>
</dbReference>
<dbReference type="AlphaFoldDB" id="A0AAD9R701"/>
<dbReference type="InterPro" id="IPR036873">
    <property type="entry name" value="Rhodanese-like_dom_sf"/>
</dbReference>
<dbReference type="CDD" id="cd00158">
    <property type="entry name" value="RHOD"/>
    <property type="match status" value="1"/>
</dbReference>
<dbReference type="Pfam" id="PF00581">
    <property type="entry name" value="Rhodanese"/>
    <property type="match status" value="1"/>
</dbReference>
<name>A0AAD9R701_ACRCE</name>
<dbReference type="Proteomes" id="UP001249851">
    <property type="component" value="Unassembled WGS sequence"/>
</dbReference>
<reference evidence="2" key="2">
    <citation type="journal article" date="2023" name="Science">
        <title>Genomic signatures of disease resistance in endangered staghorn corals.</title>
        <authorList>
            <person name="Vollmer S.V."/>
            <person name="Selwyn J.D."/>
            <person name="Despard B.A."/>
            <person name="Roesel C.L."/>
        </authorList>
    </citation>
    <scope>NUCLEOTIDE SEQUENCE</scope>
    <source>
        <strain evidence="2">K2</strain>
    </source>
</reference>